<protein>
    <recommendedName>
        <fullName evidence="2">Rad50/SbcC-type AAA domain-containing protein</fullName>
    </recommendedName>
</protein>
<dbReference type="GO" id="GO:0006302">
    <property type="term" value="P:double-strand break repair"/>
    <property type="evidence" value="ECO:0007669"/>
    <property type="project" value="InterPro"/>
</dbReference>
<reference evidence="3 4" key="1">
    <citation type="submission" date="2017-10" db="EMBL/GenBank/DDBJ databases">
        <title>Resolving the taxonomy of Roseburia spp., Eubacterium rectale and Agathobacter spp. through phylogenomic analysis.</title>
        <authorList>
            <person name="Sheridan P.O."/>
            <person name="Walker A.W."/>
            <person name="Duncan S.H."/>
            <person name="Scott K.P."/>
            <person name="Toole P.W.O."/>
            <person name="Luis P."/>
            <person name="Flint H.J."/>
        </authorList>
    </citation>
    <scope>NUCLEOTIDE SEQUENCE [LARGE SCALE GENOMIC DNA]</scope>
    <source>
        <strain evidence="3 4">JK623</strain>
    </source>
</reference>
<keyword evidence="4" id="KW-1185">Reference proteome</keyword>
<dbReference type="InterPro" id="IPR038407">
    <property type="entry name" value="v-SNARE_N_sf"/>
</dbReference>
<feature type="coiled-coil region" evidence="1">
    <location>
        <begin position="234"/>
        <end position="268"/>
    </location>
</feature>
<dbReference type="InterPro" id="IPR027417">
    <property type="entry name" value="P-loop_NTPase"/>
</dbReference>
<evidence type="ECO:0000259" key="2">
    <source>
        <dbReference type="Pfam" id="PF13476"/>
    </source>
</evidence>
<comment type="caution">
    <text evidence="3">The sequence shown here is derived from an EMBL/GenBank/DDBJ whole genome shotgun (WGS) entry which is preliminary data.</text>
</comment>
<evidence type="ECO:0000313" key="4">
    <source>
        <dbReference type="Proteomes" id="UP000224563"/>
    </source>
</evidence>
<proteinExistence type="predicted"/>
<dbReference type="GO" id="GO:0016887">
    <property type="term" value="F:ATP hydrolysis activity"/>
    <property type="evidence" value="ECO:0007669"/>
    <property type="project" value="InterPro"/>
</dbReference>
<reference evidence="3 4" key="2">
    <citation type="submission" date="2017-10" db="EMBL/GenBank/DDBJ databases">
        <authorList>
            <person name="Banno H."/>
            <person name="Chua N.-H."/>
        </authorList>
    </citation>
    <scope>NUCLEOTIDE SEQUENCE [LARGE SCALE GENOMIC DNA]</scope>
    <source>
        <strain evidence="3 4">JK623</strain>
    </source>
</reference>
<dbReference type="EMBL" id="PDYG01000001">
    <property type="protein sequence ID" value="PHU38891.1"/>
    <property type="molecule type" value="Genomic_DNA"/>
</dbReference>
<evidence type="ECO:0000313" key="3">
    <source>
        <dbReference type="EMBL" id="PHU38891.1"/>
    </source>
</evidence>
<keyword evidence="1" id="KW-0175">Coiled coil</keyword>
<evidence type="ECO:0000256" key="1">
    <source>
        <dbReference type="SAM" id="Coils"/>
    </source>
</evidence>
<dbReference type="Pfam" id="PF13476">
    <property type="entry name" value="AAA_23"/>
    <property type="match status" value="1"/>
</dbReference>
<dbReference type="Gene3D" id="1.20.58.400">
    <property type="entry name" value="t-snare proteins"/>
    <property type="match status" value="1"/>
</dbReference>
<dbReference type="SUPFAM" id="SSF52540">
    <property type="entry name" value="P-loop containing nucleoside triphosphate hydrolases"/>
    <property type="match status" value="1"/>
</dbReference>
<sequence>MVFYLKKFILTTQKGEKAVVDLQPGLNIIHGPSNTGKSIIVDAVDFMYGGDPEKLIDNPIGFTNVTLIVDFDGKPITLSRDIGSNDIDVSCDIDEIENGKYKASKASKSIHQFWLRLMGIDDKVYVVMKKDMTPQLLGVRTFIHTFLIKESRMSSINSVLKSGEGFSKNIPTPTIMSLIYLLKGITYTSGEKVKGDKIRDAENEAIKRFVDRSLISIGHQKVAAMNVSEDEISPEELQQKIEAVKKDIQEAENSIEQMTSESGALANEVIQIDQRITEAKVLRNRYQSLMTQYESDIKRLTFIAEGDLHREMLPKLDHCPFCNGELPKDKEESCIEAAVAEVSKIELQIKDLLSAGEHLDEEIEELSALRQEKEEARRNLQQKIRSVLEPKLTELNNDLNGFRVALGKQKVAEIYDKVADTISTELEEALDNDATLDIDVKGKIREIIAEPLSDLLYSILKSVNYENLEKAVFDVDSCDIKINGKVGKAVQGQGYSAYLNAIMAIALQELFNQFNLYKPNILVMDSPILSLAEKRKKGDLQASTQMKAGLFGYMDEHTIGYQSIVVENFIPDIKYKNANLIEFTKDPENGRYGLVESYHEN</sequence>
<accession>A0A2G3E6R9</accession>
<organism evidence="3 4">
    <name type="scientific">Agathobacter ruminis</name>
    <dbReference type="NCBI Taxonomy" id="1712665"/>
    <lineage>
        <taxon>Bacteria</taxon>
        <taxon>Bacillati</taxon>
        <taxon>Bacillota</taxon>
        <taxon>Clostridia</taxon>
        <taxon>Lachnospirales</taxon>
        <taxon>Lachnospiraceae</taxon>
        <taxon>Agathobacter</taxon>
    </lineage>
</organism>
<dbReference type="Proteomes" id="UP000224563">
    <property type="component" value="Unassembled WGS sequence"/>
</dbReference>
<feature type="coiled-coil region" evidence="1">
    <location>
        <begin position="335"/>
        <end position="386"/>
    </location>
</feature>
<dbReference type="AlphaFoldDB" id="A0A2G3E6R9"/>
<dbReference type="InterPro" id="IPR038729">
    <property type="entry name" value="Rad50/SbcC_AAA"/>
</dbReference>
<gene>
    <name evidence="3" type="ORF">CSX02_00110</name>
</gene>
<name>A0A2G3E6R9_9FIRM</name>
<dbReference type="Gene3D" id="3.40.50.300">
    <property type="entry name" value="P-loop containing nucleotide triphosphate hydrolases"/>
    <property type="match status" value="1"/>
</dbReference>
<feature type="domain" description="Rad50/SbcC-type AAA" evidence="2">
    <location>
        <begin position="17"/>
        <end position="293"/>
    </location>
</feature>